<feature type="domain" description="Glycosyl transferase family 1" evidence="3">
    <location>
        <begin position="215"/>
        <end position="363"/>
    </location>
</feature>
<evidence type="ECO:0000256" key="2">
    <source>
        <dbReference type="ARBA" id="ARBA00022679"/>
    </source>
</evidence>
<dbReference type="EMBL" id="JAPCID010000017">
    <property type="protein sequence ID" value="MDA0138616.1"/>
    <property type="molecule type" value="Genomic_DNA"/>
</dbReference>
<dbReference type="PANTHER" id="PTHR45947:SF3">
    <property type="entry name" value="SULFOQUINOVOSYL TRANSFERASE SQD2"/>
    <property type="match status" value="1"/>
</dbReference>
<sequence>MKRPHVLRLCSVFEPPDAVLAHGARFDPIGGMQNHTGQLTRALAARGVRQTVVTGRPPGAPRRDAPSPGVVVLRHGLRLRAARQLYCVGAARSAWRHAPGLDLVHAHVGEDLAVLPLARMAAERAGAPLVITVHTSLHHTFVAAGLRARALKAVGGRIEDWAERHCAQVIGLTPRLAERLIDGGVAAERVRVIPSGVVPAEFAGDVADPFPQVPRPRALFVGRLHRQKGIETLIQAAAALRGPLVVVGDGPERAAAEAAVRAAGIGDRVYFAGFRPHHAIGAIMRHADVLVVPSVYEELGTVVLEGMQAGLPIVASDTGGIPGALGDAGVLVAPGDPVAFAAGVNRVLEDRDEAERLGALARERARAYGWDGLAERVLEVYDAALGFEPTAAELVAVA</sequence>
<evidence type="ECO:0000256" key="1">
    <source>
        <dbReference type="ARBA" id="ARBA00022676"/>
    </source>
</evidence>
<dbReference type="PANTHER" id="PTHR45947">
    <property type="entry name" value="SULFOQUINOVOSYL TRANSFERASE SQD2"/>
    <property type="match status" value="1"/>
</dbReference>
<evidence type="ECO:0000313" key="5">
    <source>
        <dbReference type="EMBL" id="MDA0138616.1"/>
    </source>
</evidence>
<feature type="domain" description="Glycosyltransferase subfamily 4-like N-terminal" evidence="4">
    <location>
        <begin position="29"/>
        <end position="199"/>
    </location>
</feature>
<dbReference type="InterPro" id="IPR028098">
    <property type="entry name" value="Glyco_trans_4-like_N"/>
</dbReference>
<gene>
    <name evidence="5" type="ORF">OJ962_14025</name>
</gene>
<keyword evidence="2" id="KW-0808">Transferase</keyword>
<dbReference type="Pfam" id="PF00534">
    <property type="entry name" value="Glycos_transf_1"/>
    <property type="match status" value="1"/>
</dbReference>
<evidence type="ECO:0000313" key="6">
    <source>
        <dbReference type="Proteomes" id="UP001147700"/>
    </source>
</evidence>
<dbReference type="RefSeq" id="WP_202955296.1">
    <property type="nucleotide sequence ID" value="NZ_JAPCID010000017.1"/>
</dbReference>
<dbReference type="Pfam" id="PF13439">
    <property type="entry name" value="Glyco_transf_4"/>
    <property type="match status" value="1"/>
</dbReference>
<protein>
    <submittedName>
        <fullName evidence="5">Glycosyltransferase family 4 protein</fullName>
    </submittedName>
</protein>
<name>A0ABT4RJA3_9ACTN</name>
<keyword evidence="1" id="KW-0328">Glycosyltransferase</keyword>
<dbReference type="InterPro" id="IPR050194">
    <property type="entry name" value="Glycosyltransferase_grp1"/>
</dbReference>
<keyword evidence="6" id="KW-1185">Reference proteome</keyword>
<comment type="caution">
    <text evidence="5">The sequence shown here is derived from an EMBL/GenBank/DDBJ whole genome shotgun (WGS) entry which is preliminary data.</text>
</comment>
<organism evidence="5 6">
    <name type="scientific">Solirubrobacter deserti</name>
    <dbReference type="NCBI Taxonomy" id="2282478"/>
    <lineage>
        <taxon>Bacteria</taxon>
        <taxon>Bacillati</taxon>
        <taxon>Actinomycetota</taxon>
        <taxon>Thermoleophilia</taxon>
        <taxon>Solirubrobacterales</taxon>
        <taxon>Solirubrobacteraceae</taxon>
        <taxon>Solirubrobacter</taxon>
    </lineage>
</organism>
<evidence type="ECO:0000259" key="3">
    <source>
        <dbReference type="Pfam" id="PF00534"/>
    </source>
</evidence>
<dbReference type="Proteomes" id="UP001147700">
    <property type="component" value="Unassembled WGS sequence"/>
</dbReference>
<accession>A0ABT4RJA3</accession>
<dbReference type="InterPro" id="IPR001296">
    <property type="entry name" value="Glyco_trans_1"/>
</dbReference>
<dbReference type="SUPFAM" id="SSF53756">
    <property type="entry name" value="UDP-Glycosyltransferase/glycogen phosphorylase"/>
    <property type="match status" value="1"/>
</dbReference>
<dbReference type="Gene3D" id="3.40.50.2000">
    <property type="entry name" value="Glycogen Phosphorylase B"/>
    <property type="match status" value="2"/>
</dbReference>
<dbReference type="CDD" id="cd03801">
    <property type="entry name" value="GT4_PimA-like"/>
    <property type="match status" value="1"/>
</dbReference>
<evidence type="ECO:0000259" key="4">
    <source>
        <dbReference type="Pfam" id="PF13439"/>
    </source>
</evidence>
<proteinExistence type="predicted"/>
<reference evidence="5" key="1">
    <citation type="submission" date="2022-10" db="EMBL/GenBank/DDBJ databases">
        <title>The WGS of Solirubrobacter sp. CPCC 204708.</title>
        <authorList>
            <person name="Jiang Z."/>
        </authorList>
    </citation>
    <scope>NUCLEOTIDE SEQUENCE</scope>
    <source>
        <strain evidence="5">CPCC 204708</strain>
    </source>
</reference>